<dbReference type="InterPro" id="IPR002937">
    <property type="entry name" value="Amino_oxidase"/>
</dbReference>
<accession>A0A5B7ZNQ9</accession>
<name>A0A5B7ZNQ9_9GAMM</name>
<evidence type="ECO:0000313" key="2">
    <source>
        <dbReference type="EMBL" id="QDA56329.1"/>
    </source>
</evidence>
<dbReference type="GO" id="GO:0016491">
    <property type="term" value="F:oxidoreductase activity"/>
    <property type="evidence" value="ECO:0007669"/>
    <property type="project" value="InterPro"/>
</dbReference>
<sequence>MRIAVVGSGISGLSAAWLSSQRHEVVLLEADDRLGGHTDTHRVEVDGRQLQVDTGFIVHNPAHYPLLTRMFDELGVATRPTTMSFSVQDARSGLEYNATSLDGLFCQRRNLASPRFWGMLRDLARFYREAPALLDAPGQGPSIGEYLDAHRYGAAFRDQHLVPMASALWSSPAAGILDFPAQYLVRFMANHHMLQLAGRPPWRVVDGGSRRYVDALRARWDVQVRLRAPVRGIARDERGVTLRLDGGIERFDQVVLACHSDQALALLDDASDAERDLLGAIAYQPNETVLHTDARLLPRARKAWAAWNAHLPADPADACTVSYCMNLLQGLPGDTPLVVTLNRTQDIDPARILARRSYHHPVYTHASVAAQARKREIQGQRRTWFAGAYWGWGFHEDGMRSGVEVAAGLGVPWAASGWKREIAAPLEAAA</sequence>
<dbReference type="Pfam" id="PF01593">
    <property type="entry name" value="Amino_oxidase"/>
    <property type="match status" value="1"/>
</dbReference>
<dbReference type="EMBL" id="CP040871">
    <property type="protein sequence ID" value="QDA56329.1"/>
    <property type="molecule type" value="Genomic_DNA"/>
</dbReference>
<dbReference type="Proteomes" id="UP000308149">
    <property type="component" value="Chromosome"/>
</dbReference>
<dbReference type="FunFam" id="1.10.405.20:FF:000001">
    <property type="entry name" value="Amine oxidase"/>
    <property type="match status" value="1"/>
</dbReference>
<dbReference type="InterPro" id="IPR050464">
    <property type="entry name" value="Zeta_carotene_desat/Oxidored"/>
</dbReference>
<dbReference type="PANTHER" id="PTHR42923:SF17">
    <property type="entry name" value="AMINE OXIDASE DOMAIN-CONTAINING PROTEIN"/>
    <property type="match status" value="1"/>
</dbReference>
<evidence type="ECO:0000259" key="1">
    <source>
        <dbReference type="Pfam" id="PF01593"/>
    </source>
</evidence>
<organism evidence="2 3">
    <name type="scientific">Thermomonas aquatica</name>
    <dbReference type="NCBI Taxonomy" id="2202149"/>
    <lineage>
        <taxon>Bacteria</taxon>
        <taxon>Pseudomonadati</taxon>
        <taxon>Pseudomonadota</taxon>
        <taxon>Gammaproteobacteria</taxon>
        <taxon>Lysobacterales</taxon>
        <taxon>Lysobacteraceae</taxon>
        <taxon>Thermomonas</taxon>
    </lineage>
</organism>
<reference evidence="2 3" key="1">
    <citation type="submission" date="2019-06" db="EMBL/GenBank/DDBJ databases">
        <title>Thermomonas aquatica sp. nov., isolated from an industrial wastewater treatment plant.</title>
        <authorList>
            <person name="Jeon J.H."/>
            <person name="Park D.-S."/>
        </authorList>
    </citation>
    <scope>NUCLEOTIDE SEQUENCE [LARGE SCALE GENOMIC DNA]</scope>
    <source>
        <strain evidence="2 3">SY21</strain>
    </source>
</reference>
<dbReference type="Gene3D" id="3.50.50.60">
    <property type="entry name" value="FAD/NAD(P)-binding domain"/>
    <property type="match status" value="1"/>
</dbReference>
<dbReference type="KEGG" id="thes:FHQ07_02860"/>
<evidence type="ECO:0000313" key="3">
    <source>
        <dbReference type="Proteomes" id="UP000308149"/>
    </source>
</evidence>
<dbReference type="SUPFAM" id="SSF51905">
    <property type="entry name" value="FAD/NAD(P)-binding domain"/>
    <property type="match status" value="1"/>
</dbReference>
<dbReference type="Gene3D" id="3.30.70.1990">
    <property type="match status" value="1"/>
</dbReference>
<keyword evidence="3" id="KW-1185">Reference proteome</keyword>
<dbReference type="RefSeq" id="WP_139715257.1">
    <property type="nucleotide sequence ID" value="NZ_CP040871.1"/>
</dbReference>
<dbReference type="PANTHER" id="PTHR42923">
    <property type="entry name" value="PROTOPORPHYRINOGEN OXIDASE"/>
    <property type="match status" value="1"/>
</dbReference>
<dbReference type="InterPro" id="IPR036188">
    <property type="entry name" value="FAD/NAD-bd_sf"/>
</dbReference>
<protein>
    <submittedName>
        <fullName evidence="2">FAD-dependent oxidoreductase</fullName>
    </submittedName>
</protein>
<dbReference type="OrthoDB" id="20837at2"/>
<feature type="domain" description="Amine oxidase" evidence="1">
    <location>
        <begin position="10"/>
        <end position="264"/>
    </location>
</feature>
<dbReference type="Gene3D" id="1.10.405.20">
    <property type="match status" value="1"/>
</dbReference>
<gene>
    <name evidence="2" type="ORF">FHQ07_02860</name>
</gene>
<proteinExistence type="predicted"/>
<dbReference type="AlphaFoldDB" id="A0A5B7ZNQ9"/>